<comment type="caution">
    <text evidence="1">The sequence shown here is derived from an EMBL/GenBank/DDBJ whole genome shotgun (WGS) entry which is preliminary data.</text>
</comment>
<organism evidence="1 2">
    <name type="scientific">Clonostachys byssicola</name>
    <dbReference type="NCBI Taxonomy" id="160290"/>
    <lineage>
        <taxon>Eukaryota</taxon>
        <taxon>Fungi</taxon>
        <taxon>Dikarya</taxon>
        <taxon>Ascomycota</taxon>
        <taxon>Pezizomycotina</taxon>
        <taxon>Sordariomycetes</taxon>
        <taxon>Hypocreomycetidae</taxon>
        <taxon>Hypocreales</taxon>
        <taxon>Bionectriaceae</taxon>
        <taxon>Clonostachys</taxon>
    </lineage>
</organism>
<dbReference type="Proteomes" id="UP000754883">
    <property type="component" value="Unassembled WGS sequence"/>
</dbReference>
<reference evidence="2" key="1">
    <citation type="submission" date="2019-06" db="EMBL/GenBank/DDBJ databases">
        <authorList>
            <person name="Broberg M."/>
        </authorList>
    </citation>
    <scope>NUCLEOTIDE SEQUENCE [LARGE SCALE GENOMIC DNA]</scope>
</reference>
<reference evidence="1 2" key="2">
    <citation type="submission" date="2021-10" db="EMBL/GenBank/DDBJ databases">
        <authorList>
            <person name="Piombo E."/>
        </authorList>
    </citation>
    <scope>NUCLEOTIDE SEQUENCE [LARGE SCALE GENOMIC DNA]</scope>
</reference>
<evidence type="ECO:0000313" key="2">
    <source>
        <dbReference type="Proteomes" id="UP000754883"/>
    </source>
</evidence>
<dbReference type="EMBL" id="CABFNO020001407">
    <property type="protein sequence ID" value="CAG9987115.1"/>
    <property type="molecule type" value="Genomic_DNA"/>
</dbReference>
<evidence type="ECO:0000313" key="1">
    <source>
        <dbReference type="EMBL" id="CAG9987115.1"/>
    </source>
</evidence>
<protein>
    <submittedName>
        <fullName evidence="1">Uncharacterized protein</fullName>
    </submittedName>
</protein>
<proteinExistence type="predicted"/>
<accession>A0A9N9UHW1</accession>
<sequence length="60" mass="7149">MLWIVLLISEQDTTDMYSNVVLRIGEVIKYKYDLYVNEFSKRFEVIASEEPDRESFIKAL</sequence>
<name>A0A9N9UHW1_9HYPO</name>
<keyword evidence="2" id="KW-1185">Reference proteome</keyword>
<gene>
    <name evidence="1" type="ORF">CBYS24578_00013752</name>
</gene>
<dbReference type="AlphaFoldDB" id="A0A9N9UHW1"/>